<keyword evidence="5" id="KW-0812">Transmembrane</keyword>
<dbReference type="Gene3D" id="3.90.76.10">
    <property type="entry name" value="Dipeptide-binding Protein, Domain 1"/>
    <property type="match status" value="1"/>
</dbReference>
<dbReference type="GO" id="GO:0015833">
    <property type="term" value="P:peptide transport"/>
    <property type="evidence" value="ECO:0007669"/>
    <property type="project" value="TreeGrafter"/>
</dbReference>
<reference evidence="7 8" key="1">
    <citation type="journal article" date="2016" name="Nat. Commun.">
        <title>Thousands of microbial genomes shed light on interconnected biogeochemical processes in an aquifer system.</title>
        <authorList>
            <person name="Anantharaman K."/>
            <person name="Brown C.T."/>
            <person name="Hug L.A."/>
            <person name="Sharon I."/>
            <person name="Castelle C.J."/>
            <person name="Probst A.J."/>
            <person name="Thomas B.C."/>
            <person name="Singh A."/>
            <person name="Wilkins M.J."/>
            <person name="Karaoz U."/>
            <person name="Brodie E.L."/>
            <person name="Williams K.H."/>
            <person name="Hubbard S.S."/>
            <person name="Banfield J.F."/>
        </authorList>
    </citation>
    <scope>NUCLEOTIDE SEQUENCE [LARGE SCALE GENOMIC DNA]</scope>
</reference>
<dbReference type="Proteomes" id="UP000178370">
    <property type="component" value="Unassembled WGS sequence"/>
</dbReference>
<dbReference type="PANTHER" id="PTHR30290">
    <property type="entry name" value="PERIPLASMIC BINDING COMPONENT OF ABC TRANSPORTER"/>
    <property type="match status" value="1"/>
</dbReference>
<evidence type="ECO:0000259" key="6">
    <source>
        <dbReference type="Pfam" id="PF00496"/>
    </source>
</evidence>
<dbReference type="SUPFAM" id="SSF53850">
    <property type="entry name" value="Periplasmic binding protein-like II"/>
    <property type="match status" value="1"/>
</dbReference>
<sequence length="607" mass="65950">MTLTKERTVGHFSSLGDVLRTFSPGERLILYAFTILLGISALALLAGLNSAVSVTVPTQGGTLVEGEVGPARFINPILMLSQPDEDLSMLVYSGLTRVLPEPSPSGAQSSVVPDLASHYEVSEDGTTYTFTLREDATFHDGSPVTADDVIFTVEAAQDPAIKSPRRADWEGVQVSATDEHTVVFKLAHAYAPFIENTTLGILPKHIWGNVPAEEFPFSPANTHPIGSGPYRVLSSATDATGSATRYDLVPFRNYTLGEAYVKRITFVFYPNQEAMLEAFNARKIDAIAGVTPADLSKLERTDFNYVHVPLPRVFGVFFNQSHAPVLADTAVRVALDQALDKEEIVRTVLNGYGRTLDGPIPPGSTGDMRPASAATFTKPESATSSADSASNLADTARATLKRAGWTFLPAATSTAQAGDEATGVWKKKNVELAFSLATAGEPELLATANKVAAYWRAAGIKVEVQVYSLSELNTTVLRPRAYDAILFGEVVGRTADLFAFWHSSQRNDPGLNLALYANSRVDSLLSQARATTDFRQREKLYEQFSDAVANDTPAIFLYAPEFIYLVPSSVHGITLGSLTTPAERYVNIRNWYTDTEKVWNIFTEKSN</sequence>
<feature type="compositionally biased region" description="Polar residues" evidence="4">
    <location>
        <begin position="374"/>
        <end position="390"/>
    </location>
</feature>
<feature type="transmembrane region" description="Helical" evidence="5">
    <location>
        <begin position="28"/>
        <end position="48"/>
    </location>
</feature>
<organism evidence="7 8">
    <name type="scientific">Candidatus Kaiserbacteria bacterium RIFCSPHIGHO2_01_FULL_54_36</name>
    <dbReference type="NCBI Taxonomy" id="1798482"/>
    <lineage>
        <taxon>Bacteria</taxon>
        <taxon>Candidatus Kaiseribacteriota</taxon>
    </lineage>
</organism>
<comment type="caution">
    <text evidence="7">The sequence shown here is derived from an EMBL/GenBank/DDBJ whole genome shotgun (WGS) entry which is preliminary data.</text>
</comment>
<dbReference type="Gene3D" id="3.40.190.10">
    <property type="entry name" value="Periplasmic binding protein-like II"/>
    <property type="match status" value="1"/>
</dbReference>
<dbReference type="GO" id="GO:0042597">
    <property type="term" value="C:periplasmic space"/>
    <property type="evidence" value="ECO:0007669"/>
    <property type="project" value="UniProtKB-ARBA"/>
</dbReference>
<dbReference type="Pfam" id="PF00496">
    <property type="entry name" value="SBP_bac_5"/>
    <property type="match status" value="1"/>
</dbReference>
<keyword evidence="5" id="KW-1133">Transmembrane helix</keyword>
<evidence type="ECO:0000256" key="5">
    <source>
        <dbReference type="SAM" id="Phobius"/>
    </source>
</evidence>
<dbReference type="GO" id="GO:0043190">
    <property type="term" value="C:ATP-binding cassette (ABC) transporter complex"/>
    <property type="evidence" value="ECO:0007669"/>
    <property type="project" value="InterPro"/>
</dbReference>
<evidence type="ECO:0000313" key="7">
    <source>
        <dbReference type="EMBL" id="OGG49637.1"/>
    </source>
</evidence>
<protein>
    <recommendedName>
        <fullName evidence="6">Solute-binding protein family 5 domain-containing protein</fullName>
    </recommendedName>
</protein>
<feature type="region of interest" description="Disordered" evidence="4">
    <location>
        <begin position="356"/>
        <end position="390"/>
    </location>
</feature>
<dbReference type="InterPro" id="IPR030678">
    <property type="entry name" value="Peptide/Ni-bd"/>
</dbReference>
<dbReference type="EMBL" id="MFKV01000028">
    <property type="protein sequence ID" value="OGG49637.1"/>
    <property type="molecule type" value="Genomic_DNA"/>
</dbReference>
<dbReference type="Gene3D" id="3.10.105.10">
    <property type="entry name" value="Dipeptide-binding Protein, Domain 3"/>
    <property type="match status" value="1"/>
</dbReference>
<dbReference type="PANTHER" id="PTHR30290:SF9">
    <property type="entry name" value="OLIGOPEPTIDE-BINDING PROTEIN APPA"/>
    <property type="match status" value="1"/>
</dbReference>
<dbReference type="InterPro" id="IPR039424">
    <property type="entry name" value="SBP_5"/>
</dbReference>
<evidence type="ECO:0000256" key="2">
    <source>
        <dbReference type="ARBA" id="ARBA00022448"/>
    </source>
</evidence>
<keyword evidence="3" id="KW-0732">Signal</keyword>
<feature type="domain" description="Solute-binding protein family 5" evidence="6">
    <location>
        <begin position="111"/>
        <end position="491"/>
    </location>
</feature>
<keyword evidence="2" id="KW-0813">Transport</keyword>
<comment type="similarity">
    <text evidence="1">Belongs to the bacterial solute-binding protein 5 family.</text>
</comment>
<keyword evidence="5" id="KW-0472">Membrane</keyword>
<dbReference type="PIRSF" id="PIRSF002741">
    <property type="entry name" value="MppA"/>
    <property type="match status" value="1"/>
</dbReference>
<accession>A0A1F6CKS9</accession>
<proteinExistence type="inferred from homology"/>
<evidence type="ECO:0000256" key="3">
    <source>
        <dbReference type="ARBA" id="ARBA00022729"/>
    </source>
</evidence>
<dbReference type="InterPro" id="IPR000914">
    <property type="entry name" value="SBP_5_dom"/>
</dbReference>
<evidence type="ECO:0000256" key="1">
    <source>
        <dbReference type="ARBA" id="ARBA00005695"/>
    </source>
</evidence>
<name>A0A1F6CKS9_9BACT</name>
<dbReference type="GO" id="GO:1904680">
    <property type="term" value="F:peptide transmembrane transporter activity"/>
    <property type="evidence" value="ECO:0007669"/>
    <property type="project" value="TreeGrafter"/>
</dbReference>
<dbReference type="AlphaFoldDB" id="A0A1F6CKS9"/>
<gene>
    <name evidence="7" type="ORF">A2763_03075</name>
</gene>
<dbReference type="STRING" id="1798482.A2763_03075"/>
<evidence type="ECO:0000313" key="8">
    <source>
        <dbReference type="Proteomes" id="UP000178370"/>
    </source>
</evidence>
<evidence type="ECO:0000256" key="4">
    <source>
        <dbReference type="SAM" id="MobiDB-lite"/>
    </source>
</evidence>